<dbReference type="AlphaFoldDB" id="A0AAW0GT37"/>
<gene>
    <name evidence="1" type="ORF">QCA50_004312</name>
</gene>
<evidence type="ECO:0000313" key="2">
    <source>
        <dbReference type="Proteomes" id="UP001385951"/>
    </source>
</evidence>
<name>A0AAW0GT37_9APHY</name>
<proteinExistence type="predicted"/>
<dbReference type="GO" id="GO:0005739">
    <property type="term" value="C:mitochondrion"/>
    <property type="evidence" value="ECO:0007669"/>
    <property type="project" value="InterPro"/>
</dbReference>
<accession>A0AAW0GT37</accession>
<dbReference type="EMBL" id="JASBNA010000004">
    <property type="protein sequence ID" value="KAK7692679.1"/>
    <property type="molecule type" value="Genomic_DNA"/>
</dbReference>
<reference evidence="1 2" key="1">
    <citation type="submission" date="2022-09" db="EMBL/GenBank/DDBJ databases">
        <authorList>
            <person name="Palmer J.M."/>
        </authorList>
    </citation>
    <scope>NUCLEOTIDE SEQUENCE [LARGE SCALE GENOMIC DNA]</scope>
    <source>
        <strain evidence="1 2">DSM 7382</strain>
    </source>
</reference>
<dbReference type="PANTHER" id="PTHR42100:SF1">
    <property type="entry name" value="OXIDOREDUCTASE 178 KDA SUBUNIT, PUTATIVE (AFU_ORTHOLOGUE AFUA_8G04320)-RELATED"/>
    <property type="match status" value="1"/>
</dbReference>
<comment type="caution">
    <text evidence="1">The sequence shown here is derived from an EMBL/GenBank/DDBJ whole genome shotgun (WGS) entry which is preliminary data.</text>
</comment>
<dbReference type="PANTHER" id="PTHR42100">
    <property type="entry name" value="OXIDOREDUCTASE 178 KDA SUBUNIT, PUTATIVE (AFU_ORTHOLOGUE AFUA_8G04320)-RELATED"/>
    <property type="match status" value="1"/>
</dbReference>
<keyword evidence="2" id="KW-1185">Reference proteome</keyword>
<dbReference type="InterPro" id="IPR034444">
    <property type="entry name" value="Nuo17.8"/>
</dbReference>
<protein>
    <submittedName>
        <fullName evidence="1">Uncharacterized protein</fullName>
    </submittedName>
</protein>
<evidence type="ECO:0000313" key="1">
    <source>
        <dbReference type="EMBL" id="KAK7692679.1"/>
    </source>
</evidence>
<organism evidence="1 2">
    <name type="scientific">Cerrena zonata</name>
    <dbReference type="NCBI Taxonomy" id="2478898"/>
    <lineage>
        <taxon>Eukaryota</taxon>
        <taxon>Fungi</taxon>
        <taxon>Dikarya</taxon>
        <taxon>Basidiomycota</taxon>
        <taxon>Agaricomycotina</taxon>
        <taxon>Agaricomycetes</taxon>
        <taxon>Polyporales</taxon>
        <taxon>Cerrenaceae</taxon>
        <taxon>Cerrena</taxon>
    </lineage>
</organism>
<dbReference type="Proteomes" id="UP001385951">
    <property type="component" value="Unassembled WGS sequence"/>
</dbReference>
<sequence>MSLARASRSVRLKGLCRPMITSRPASHHAGEHDHHHDTHSADSVAFPREDFSSPIWRRFVLAGLLAAGFYKFAPSPNEDNYFTRALAQYQTPSEYWAKLNGKHLALTAEAQTDSLLVASAKPPPVHRYRFPQAFEQYSPHVQAVGTSVDFSDLLVKGDKS</sequence>